<dbReference type="PANTHER" id="PTHR41749:SF1">
    <property type="entry name" value="UBIQUITIN-LIKE DOMAIN-CONTAINING PROTEIN"/>
    <property type="match status" value="1"/>
</dbReference>
<dbReference type="SUPFAM" id="SSF54236">
    <property type="entry name" value="Ubiquitin-like"/>
    <property type="match status" value="1"/>
</dbReference>
<keyword evidence="4" id="KW-1185">Reference proteome</keyword>
<dbReference type="Proteomes" id="UP000232323">
    <property type="component" value="Unassembled WGS sequence"/>
</dbReference>
<evidence type="ECO:0000313" key="3">
    <source>
        <dbReference type="EMBL" id="GAX81663.1"/>
    </source>
</evidence>
<dbReference type="STRING" id="1157962.A0A250XF33"/>
<dbReference type="InterPro" id="IPR029071">
    <property type="entry name" value="Ubiquitin-like_domsf"/>
</dbReference>
<name>A0A250XF33_9CHLO</name>
<feature type="region of interest" description="Disordered" evidence="1">
    <location>
        <begin position="1"/>
        <end position="24"/>
    </location>
</feature>
<dbReference type="EMBL" id="BEGY01000068">
    <property type="protein sequence ID" value="GAX81663.1"/>
    <property type="molecule type" value="Genomic_DNA"/>
</dbReference>
<protein>
    <recommendedName>
        <fullName evidence="2">Ubiquitin-like domain-containing protein</fullName>
    </recommendedName>
</protein>
<evidence type="ECO:0000313" key="4">
    <source>
        <dbReference type="Proteomes" id="UP000232323"/>
    </source>
</evidence>
<proteinExistence type="predicted"/>
<comment type="caution">
    <text evidence="3">The sequence shown here is derived from an EMBL/GenBank/DDBJ whole genome shotgun (WGS) entry which is preliminary data.</text>
</comment>
<dbReference type="InterPro" id="IPR000626">
    <property type="entry name" value="Ubiquitin-like_dom"/>
</dbReference>
<dbReference type="PROSITE" id="PS50053">
    <property type="entry name" value="UBIQUITIN_2"/>
    <property type="match status" value="1"/>
</dbReference>
<evidence type="ECO:0000256" key="1">
    <source>
        <dbReference type="SAM" id="MobiDB-lite"/>
    </source>
</evidence>
<sequence length="102" mass="11280">MELGNLESTRGAYQNTKQMEADEEQGDEVTLVLKLPDGAYEHRFKIGVTVAYVKLVIEKEHGLAMDKTLLKLNGKLLLDPFSLCDCQGVAAGLKIDVEVIRC</sequence>
<feature type="compositionally biased region" description="Polar residues" evidence="1">
    <location>
        <begin position="1"/>
        <end position="18"/>
    </location>
</feature>
<reference evidence="3 4" key="1">
    <citation type="submission" date="2017-08" db="EMBL/GenBank/DDBJ databases">
        <title>Acidophilic green algal genome provides insights into adaptation to an acidic environment.</title>
        <authorList>
            <person name="Hirooka S."/>
            <person name="Hirose Y."/>
            <person name="Kanesaki Y."/>
            <person name="Higuchi S."/>
            <person name="Fujiwara T."/>
            <person name="Onuma R."/>
            <person name="Era A."/>
            <person name="Ohbayashi R."/>
            <person name="Uzuka A."/>
            <person name="Nozaki H."/>
            <person name="Yoshikawa H."/>
            <person name="Miyagishima S.Y."/>
        </authorList>
    </citation>
    <scope>NUCLEOTIDE SEQUENCE [LARGE SCALE GENOMIC DNA]</scope>
    <source>
        <strain evidence="3 4">NIES-2499</strain>
    </source>
</reference>
<dbReference type="OrthoDB" id="533313at2759"/>
<feature type="domain" description="Ubiquitin-like" evidence="2">
    <location>
        <begin position="29"/>
        <end position="86"/>
    </location>
</feature>
<gene>
    <name evidence="3" type="ORF">CEUSTIGMA_g9091.t1</name>
</gene>
<dbReference type="AlphaFoldDB" id="A0A250XF33"/>
<accession>A0A250XF33</accession>
<evidence type="ECO:0000259" key="2">
    <source>
        <dbReference type="PROSITE" id="PS50053"/>
    </source>
</evidence>
<dbReference type="Gene3D" id="3.10.20.90">
    <property type="entry name" value="Phosphatidylinositol 3-kinase Catalytic Subunit, Chain A, domain 1"/>
    <property type="match status" value="1"/>
</dbReference>
<organism evidence="3 4">
    <name type="scientific">Chlamydomonas eustigma</name>
    <dbReference type="NCBI Taxonomy" id="1157962"/>
    <lineage>
        <taxon>Eukaryota</taxon>
        <taxon>Viridiplantae</taxon>
        <taxon>Chlorophyta</taxon>
        <taxon>core chlorophytes</taxon>
        <taxon>Chlorophyceae</taxon>
        <taxon>CS clade</taxon>
        <taxon>Chlamydomonadales</taxon>
        <taxon>Chlamydomonadaceae</taxon>
        <taxon>Chlamydomonas</taxon>
    </lineage>
</organism>
<dbReference type="PANTHER" id="PTHR41749">
    <property type="entry name" value="UBIQUITIN-LIKE DOMAIN-CONTAINING PROTEIN"/>
    <property type="match status" value="1"/>
</dbReference>